<protein>
    <submittedName>
        <fullName evidence="2">Uncharacterized protein</fullName>
    </submittedName>
</protein>
<comment type="caution">
    <text evidence="2">The sequence shown here is derived from an EMBL/GenBank/DDBJ whole genome shotgun (WGS) entry which is preliminary data.</text>
</comment>
<keyword evidence="3" id="KW-1185">Reference proteome</keyword>
<reference evidence="2 3" key="1">
    <citation type="submission" date="2021-06" db="EMBL/GenBank/DDBJ databases">
        <title>Caerostris extrusa draft genome.</title>
        <authorList>
            <person name="Kono N."/>
            <person name="Arakawa K."/>
        </authorList>
    </citation>
    <scope>NUCLEOTIDE SEQUENCE [LARGE SCALE GENOMIC DNA]</scope>
</reference>
<sequence>MSTSEIQVSTGARNPSPMEMSVSPTMMSAGLSKPKSPNEPLTVHSSSNLEINPPAPAPSSIPQEPAPAEYISFAEDYFLDRTMKLYQRKLKRNLSFPSQK</sequence>
<evidence type="ECO:0000313" key="2">
    <source>
        <dbReference type="EMBL" id="GIY59795.1"/>
    </source>
</evidence>
<dbReference type="EMBL" id="BPLR01013243">
    <property type="protein sequence ID" value="GIY59795.1"/>
    <property type="molecule type" value="Genomic_DNA"/>
</dbReference>
<dbReference type="Proteomes" id="UP001054945">
    <property type="component" value="Unassembled WGS sequence"/>
</dbReference>
<dbReference type="AlphaFoldDB" id="A0AAV4UQ09"/>
<organism evidence="2 3">
    <name type="scientific">Caerostris extrusa</name>
    <name type="common">Bark spider</name>
    <name type="synonym">Caerostris bankana</name>
    <dbReference type="NCBI Taxonomy" id="172846"/>
    <lineage>
        <taxon>Eukaryota</taxon>
        <taxon>Metazoa</taxon>
        <taxon>Ecdysozoa</taxon>
        <taxon>Arthropoda</taxon>
        <taxon>Chelicerata</taxon>
        <taxon>Arachnida</taxon>
        <taxon>Araneae</taxon>
        <taxon>Araneomorphae</taxon>
        <taxon>Entelegynae</taxon>
        <taxon>Araneoidea</taxon>
        <taxon>Araneidae</taxon>
        <taxon>Caerostris</taxon>
    </lineage>
</organism>
<accession>A0AAV4UQ09</accession>
<evidence type="ECO:0000313" key="3">
    <source>
        <dbReference type="Proteomes" id="UP001054945"/>
    </source>
</evidence>
<proteinExistence type="predicted"/>
<name>A0AAV4UQ09_CAEEX</name>
<gene>
    <name evidence="2" type="ORF">CEXT_435901</name>
</gene>
<evidence type="ECO:0000256" key="1">
    <source>
        <dbReference type="SAM" id="MobiDB-lite"/>
    </source>
</evidence>
<feature type="compositionally biased region" description="Polar residues" evidence="1">
    <location>
        <begin position="1"/>
        <end position="13"/>
    </location>
</feature>
<feature type="region of interest" description="Disordered" evidence="1">
    <location>
        <begin position="1"/>
        <end position="65"/>
    </location>
</feature>